<evidence type="ECO:0000313" key="5">
    <source>
        <dbReference type="EMBL" id="UPK68508.1"/>
    </source>
</evidence>
<evidence type="ECO:0000256" key="2">
    <source>
        <dbReference type="ARBA" id="ARBA00023125"/>
    </source>
</evidence>
<gene>
    <name evidence="5" type="ORF">MYF79_26485</name>
</gene>
<dbReference type="RefSeq" id="WP_247810902.1">
    <property type="nucleotide sequence ID" value="NZ_CP095855.1"/>
</dbReference>
<keyword evidence="6" id="KW-1185">Reference proteome</keyword>
<dbReference type="InterPro" id="IPR046335">
    <property type="entry name" value="LacI/GalR-like_sensor"/>
</dbReference>
<dbReference type="Proteomes" id="UP000830198">
    <property type="component" value="Chromosome"/>
</dbReference>
<dbReference type="PROSITE" id="PS50932">
    <property type="entry name" value="HTH_LACI_2"/>
    <property type="match status" value="1"/>
</dbReference>
<dbReference type="Pfam" id="PF00356">
    <property type="entry name" value="LacI"/>
    <property type="match status" value="1"/>
</dbReference>
<dbReference type="InterPro" id="IPR028082">
    <property type="entry name" value="Peripla_BP_I"/>
</dbReference>
<dbReference type="PANTHER" id="PTHR30146:SF109">
    <property type="entry name" value="HTH-TYPE TRANSCRIPTIONAL REGULATOR GALS"/>
    <property type="match status" value="1"/>
</dbReference>
<keyword evidence="1" id="KW-0805">Transcription regulation</keyword>
<dbReference type="PANTHER" id="PTHR30146">
    <property type="entry name" value="LACI-RELATED TRANSCRIPTIONAL REPRESSOR"/>
    <property type="match status" value="1"/>
</dbReference>
<reference evidence="5 6" key="1">
    <citation type="submission" date="2022-04" db="EMBL/GenBank/DDBJ databases">
        <title>The arsenic-methylating capacity of Chitinophaga filiformis YT5 during chitin decomposition.</title>
        <authorList>
            <person name="Chen G."/>
            <person name="Liang Y."/>
        </authorList>
    </citation>
    <scope>NUCLEOTIDE SEQUENCE [LARGE SCALE GENOMIC DNA]</scope>
    <source>
        <strain evidence="5 6">YT5</strain>
    </source>
</reference>
<dbReference type="CDD" id="cd06267">
    <property type="entry name" value="PBP1_LacI_sugar_binding-like"/>
    <property type="match status" value="1"/>
</dbReference>
<evidence type="ECO:0000256" key="3">
    <source>
        <dbReference type="ARBA" id="ARBA00023163"/>
    </source>
</evidence>
<keyword evidence="2" id="KW-0238">DNA-binding</keyword>
<proteinExistence type="predicted"/>
<dbReference type="Pfam" id="PF13377">
    <property type="entry name" value="Peripla_BP_3"/>
    <property type="match status" value="1"/>
</dbReference>
<dbReference type="InterPro" id="IPR010982">
    <property type="entry name" value="Lambda_DNA-bd_dom_sf"/>
</dbReference>
<dbReference type="Gene3D" id="1.10.260.40">
    <property type="entry name" value="lambda repressor-like DNA-binding domains"/>
    <property type="match status" value="1"/>
</dbReference>
<evidence type="ECO:0000313" key="6">
    <source>
        <dbReference type="Proteomes" id="UP000830198"/>
    </source>
</evidence>
<keyword evidence="3" id="KW-0804">Transcription</keyword>
<feature type="domain" description="HTH lacI-type" evidence="4">
    <location>
        <begin position="7"/>
        <end position="61"/>
    </location>
</feature>
<evidence type="ECO:0000259" key="4">
    <source>
        <dbReference type="PROSITE" id="PS50932"/>
    </source>
</evidence>
<dbReference type="EMBL" id="CP095855">
    <property type="protein sequence ID" value="UPK68508.1"/>
    <property type="molecule type" value="Genomic_DNA"/>
</dbReference>
<accession>A0ABY4HXG9</accession>
<evidence type="ECO:0000256" key="1">
    <source>
        <dbReference type="ARBA" id="ARBA00023015"/>
    </source>
</evidence>
<dbReference type="SMART" id="SM00354">
    <property type="entry name" value="HTH_LACI"/>
    <property type="match status" value="1"/>
</dbReference>
<protein>
    <submittedName>
        <fullName evidence="5">LacI family transcriptional regulator</fullName>
    </submittedName>
</protein>
<organism evidence="5 6">
    <name type="scientific">Chitinophaga filiformis</name>
    <name type="common">Myxococcus filiformis</name>
    <name type="synonym">Flexibacter filiformis</name>
    <dbReference type="NCBI Taxonomy" id="104663"/>
    <lineage>
        <taxon>Bacteria</taxon>
        <taxon>Pseudomonadati</taxon>
        <taxon>Bacteroidota</taxon>
        <taxon>Chitinophagia</taxon>
        <taxon>Chitinophagales</taxon>
        <taxon>Chitinophagaceae</taxon>
        <taxon>Chitinophaga</taxon>
    </lineage>
</organism>
<dbReference type="CDD" id="cd01392">
    <property type="entry name" value="HTH_LacI"/>
    <property type="match status" value="1"/>
</dbReference>
<dbReference type="Gene3D" id="3.40.50.2300">
    <property type="match status" value="2"/>
</dbReference>
<dbReference type="SUPFAM" id="SSF47413">
    <property type="entry name" value="lambda repressor-like DNA-binding domains"/>
    <property type="match status" value="1"/>
</dbReference>
<dbReference type="SUPFAM" id="SSF53822">
    <property type="entry name" value="Periplasmic binding protein-like I"/>
    <property type="match status" value="1"/>
</dbReference>
<sequence length="344" mass="38461">MANEREVTIYDIARELNISATTVSRGLQDHPTISKKTKKKIFDLAERLGYRSNHFARSLRNQKTNTFGIIVPRLNSHFMSSVIAGIENAANEHGYSLLIAQSSESSVKEASSVRTMFDSRVDGLLVSLAVDTADLSHFEHFFKKNIPVIFFDRVMPHENSVNILIDNRQAAYNATRHLIEQGCRRIMHITAPTLQNVYRDRLKGYKEALGEHKIRFREDYIAITNLSQEAGAEMAKSILKMKPLPDGVFAANDTCAVGCMLALKKAGIRIPQDIAFAGFNNEPVTEVIEPHLTTINYSGYEMGQVAARHLISHVRDVSFVSSTNTIILRSELIVRASSLKKGSK</sequence>
<name>A0ABY4HXG9_CHIFI</name>
<dbReference type="InterPro" id="IPR000843">
    <property type="entry name" value="HTH_LacI"/>
</dbReference>